<sequence length="1041" mass="119367">MELKLYNHLKRALLGEFAGRAENHDRGYQKQVENFASSQASGLRRPVARKIQKWLDDYNQLLSRTFSLRYYQILALYFTECVLEQKRAGTDFAEQKALVYWMATGSGKTLLMHLNVLQFIEHIGGGSAFDELQIILTTPSVNLIEQHERELGEVVRQLNRLYNNRIKLTVATTGALLNKEPGFFNLPDSSRLFRLVLVDEGHIGLAGGGKDLGAFKQLREDLLRPANSFLFEYSATYHGIADKHIRDYEEQIVYDYNYYRFFKDGYGKDYALQSLADDRFADTGKSEAPFFTATFDSLQDKLRAHQRLSISQAQGTGELPFGGQFPHRPLLAFMGNTVEDPKNEGRLDKGGQGTDEVSDIRKLLVWLARLTQGERENCSAIFNGHYQGKLTLTRCPGVSDEIWLSWGEDEYWGLINVGNGDKFFNDSEKHPQLRHGNGDSLITLRKAPIVNIRYHFTSVDDPTSPINVLVGSRKFAEGWNCYRVSIIGLINLGSSKGNKIIQIFGRGVRLLGLQGDGKRQNPGHCTSYAELLADGSPEKLLRRLETLNVFSLNRSWLETFLKALEQDLPVLSGPYTLDVRPAVVQVGTSKQRRQPVEFSEYQNNLQAFKVGRSEFDSPLRILLDDEHAWHWEYISDSQRCSGHLRPQRFSLDYRSDPSRPGENLVRALIDCLHQRNAFLSSGDLQSRLLGWSRQQRVQLYRRNMANCKPMTLIDLLPAVESVLYESHFDDRSWPVVERLLDEVQRDLLEKIFHKVRYDIDKRQYRFGPVRQNSPGVPGDFIDRYTVVCEFDSNEKKEAFEQDAKALEKLRLDLGESRGHYHIYEPLLHDATDKLLHKYKLKRIGISPDSLNAGERKFLQDILEFIEVNYPRDRREFYLMRNVESLRSIGLYLDGETRVFYPDFALWIVDDKANKTTLALFDPKGQSGIMREDDLGLSGGSAMNDKVRVATGVQLPELAQELTNRTKRKWAVHSFVLLRDSSPLGKWRGASPTNQEMVFAERMIHQNVLRLDWHLKNELGQASSPLRNGDTYLSRIFERLAQ</sequence>
<dbReference type="PROSITE" id="PS51192">
    <property type="entry name" value="HELICASE_ATP_BIND_1"/>
    <property type="match status" value="1"/>
</dbReference>
<dbReference type="Pfam" id="PF00270">
    <property type="entry name" value="DEAD"/>
    <property type="match status" value="1"/>
</dbReference>
<reference evidence="2 3" key="1">
    <citation type="submission" date="2017-11" db="EMBL/GenBank/DDBJ databases">
        <title>Genome sequencing of a diverse group of Pseudomonas species.</title>
        <authorList>
            <person name="Loper J."/>
        </authorList>
    </citation>
    <scope>NUCLEOTIDE SEQUENCE [LARGE SCALE GENOMIC DNA]</scope>
    <source>
        <strain evidence="2 3">NCPPB 2192</strain>
    </source>
</reference>
<protein>
    <submittedName>
        <fullName evidence="2">Type III restriction/modification enzyme restriction subunit</fullName>
    </submittedName>
</protein>
<proteinExistence type="predicted"/>
<accession>A0ABX4QAM9</accession>
<dbReference type="GeneID" id="55843871"/>
<dbReference type="InterPro" id="IPR027417">
    <property type="entry name" value="P-loop_NTPase"/>
</dbReference>
<dbReference type="SMART" id="SM00487">
    <property type="entry name" value="DEXDc"/>
    <property type="match status" value="1"/>
</dbReference>
<dbReference type="EMBL" id="PHHD01000001">
    <property type="protein sequence ID" value="PKA73767.1"/>
    <property type="molecule type" value="Genomic_DNA"/>
</dbReference>
<dbReference type="Gene3D" id="3.40.50.300">
    <property type="entry name" value="P-loop containing nucleotide triphosphate hydrolases"/>
    <property type="match status" value="1"/>
</dbReference>
<dbReference type="Proteomes" id="UP000232891">
    <property type="component" value="Unassembled WGS sequence"/>
</dbReference>
<keyword evidence="3" id="KW-1185">Reference proteome</keyword>
<feature type="domain" description="Helicase ATP-binding" evidence="1">
    <location>
        <begin position="89"/>
        <end position="255"/>
    </location>
</feature>
<dbReference type="InterPro" id="IPR014001">
    <property type="entry name" value="Helicase_ATP-bd"/>
</dbReference>
<evidence type="ECO:0000313" key="3">
    <source>
        <dbReference type="Proteomes" id="UP000232891"/>
    </source>
</evidence>
<comment type="caution">
    <text evidence="2">The sequence shown here is derived from an EMBL/GenBank/DDBJ whole genome shotgun (WGS) entry which is preliminary data.</text>
</comment>
<evidence type="ECO:0000313" key="2">
    <source>
        <dbReference type="EMBL" id="PKA73767.1"/>
    </source>
</evidence>
<dbReference type="SUPFAM" id="SSF52540">
    <property type="entry name" value="P-loop containing nucleoside triphosphate hydrolases"/>
    <property type="match status" value="1"/>
</dbReference>
<name>A0ABX4QAM9_PSETO</name>
<dbReference type="RefSeq" id="WP_080520260.1">
    <property type="nucleotide sequence ID" value="NZ_PHHD01000001.1"/>
</dbReference>
<evidence type="ECO:0000259" key="1">
    <source>
        <dbReference type="PROSITE" id="PS51192"/>
    </source>
</evidence>
<dbReference type="InterPro" id="IPR011545">
    <property type="entry name" value="DEAD/DEAH_box_helicase_dom"/>
</dbReference>
<organism evidence="2 3">
    <name type="scientific">Pseudomonas tolaasii NCPPB 2192</name>
    <dbReference type="NCBI Taxonomy" id="564423"/>
    <lineage>
        <taxon>Bacteria</taxon>
        <taxon>Pseudomonadati</taxon>
        <taxon>Pseudomonadota</taxon>
        <taxon>Gammaproteobacteria</taxon>
        <taxon>Pseudomonadales</taxon>
        <taxon>Pseudomonadaceae</taxon>
        <taxon>Pseudomonas</taxon>
    </lineage>
</organism>
<gene>
    <name evidence="2" type="ORF">ATI14_0510</name>
</gene>